<organism evidence="3 4">
    <name type="scientific">Ordospora colligata OC4</name>
    <dbReference type="NCBI Taxonomy" id="1354746"/>
    <lineage>
        <taxon>Eukaryota</taxon>
        <taxon>Fungi</taxon>
        <taxon>Fungi incertae sedis</taxon>
        <taxon>Microsporidia</taxon>
        <taxon>Ordosporidae</taxon>
        <taxon>Ordospora</taxon>
    </lineage>
</organism>
<feature type="transmembrane region" description="Helical" evidence="1">
    <location>
        <begin position="187"/>
        <end position="206"/>
    </location>
</feature>
<dbReference type="AlphaFoldDB" id="A0A0B2UMB4"/>
<dbReference type="SMART" id="SM01042">
    <property type="entry name" value="Brr6_like_C_C"/>
    <property type="match status" value="1"/>
</dbReference>
<gene>
    <name evidence="3" type="ORF">M896_011620</name>
</gene>
<dbReference type="GeneID" id="26261005"/>
<dbReference type="Proteomes" id="UP000031056">
    <property type="component" value="Unassembled WGS sequence"/>
</dbReference>
<dbReference type="RefSeq" id="XP_014564550.1">
    <property type="nucleotide sequence ID" value="XM_014709064.1"/>
</dbReference>
<dbReference type="PANTHER" id="PTHR28136:SF1">
    <property type="entry name" value="NUCLEUS EXPORT PROTEIN BRL1"/>
    <property type="match status" value="1"/>
</dbReference>
<protein>
    <recommendedName>
        <fullName evidence="2">Brl1/Brr6 domain-containing protein</fullName>
    </recommendedName>
</protein>
<dbReference type="GO" id="GO:0006998">
    <property type="term" value="P:nuclear envelope organization"/>
    <property type="evidence" value="ECO:0007669"/>
    <property type="project" value="InterPro"/>
</dbReference>
<accession>A0A0B2UMB4</accession>
<evidence type="ECO:0000313" key="4">
    <source>
        <dbReference type="Proteomes" id="UP000031056"/>
    </source>
</evidence>
<reference evidence="3 4" key="1">
    <citation type="journal article" date="2014" name="MBio">
        <title>The Ordospora colligata genome; evolution of extreme reduction in microsporidia and host-to-parasite horizontal gene transfer.</title>
        <authorList>
            <person name="Pombert J.-F."/>
            <person name="Haag K.L."/>
            <person name="Beidas S."/>
            <person name="Ebert D."/>
            <person name="Keeling P.J."/>
        </authorList>
    </citation>
    <scope>NUCLEOTIDE SEQUENCE [LARGE SCALE GENOMIC DNA]</scope>
    <source>
        <strain evidence="3 4">OC4</strain>
    </source>
</reference>
<dbReference type="GO" id="GO:0055088">
    <property type="term" value="P:lipid homeostasis"/>
    <property type="evidence" value="ECO:0007669"/>
    <property type="project" value="InterPro"/>
</dbReference>
<dbReference type="OrthoDB" id="5961at2759"/>
<name>A0A0B2UMB4_9MICR</name>
<proteinExistence type="predicted"/>
<dbReference type="PANTHER" id="PTHR28136">
    <property type="entry name" value="NUCLEUS EXPORT PROTEIN BRR6"/>
    <property type="match status" value="1"/>
</dbReference>
<dbReference type="InterPro" id="IPR018767">
    <property type="entry name" value="Brl1/Brr6_dom"/>
</dbReference>
<dbReference type="HOGENOM" id="CLU_091062_0_0_1"/>
<dbReference type="InterPro" id="IPR040202">
    <property type="entry name" value="Brl1/Brr6"/>
</dbReference>
<keyword evidence="1" id="KW-1133">Transmembrane helix</keyword>
<dbReference type="InParanoid" id="A0A0B2UMB4"/>
<dbReference type="GO" id="GO:0031965">
    <property type="term" value="C:nuclear membrane"/>
    <property type="evidence" value="ECO:0007669"/>
    <property type="project" value="InterPro"/>
</dbReference>
<feature type="domain" description="Brl1/Brr6" evidence="2">
    <location>
        <begin position="81"/>
        <end position="209"/>
    </location>
</feature>
<dbReference type="Pfam" id="PF10104">
    <property type="entry name" value="Brr6_like_C_C"/>
    <property type="match status" value="1"/>
</dbReference>
<evidence type="ECO:0000256" key="1">
    <source>
        <dbReference type="SAM" id="Phobius"/>
    </source>
</evidence>
<dbReference type="VEuPathDB" id="MicrosporidiaDB:M896_011620"/>
<keyword evidence="1" id="KW-0472">Membrane</keyword>
<comment type="caution">
    <text evidence="3">The sequence shown here is derived from an EMBL/GenBank/DDBJ whole genome shotgun (WGS) entry which is preliminary data.</text>
</comment>
<evidence type="ECO:0000313" key="3">
    <source>
        <dbReference type="EMBL" id="KHN70508.1"/>
    </source>
</evidence>
<feature type="transmembrane region" description="Helical" evidence="1">
    <location>
        <begin position="84"/>
        <end position="106"/>
    </location>
</feature>
<evidence type="ECO:0000259" key="2">
    <source>
        <dbReference type="SMART" id="SM01042"/>
    </source>
</evidence>
<sequence length="212" mass="24930">MGQAPMDVEHEIGWRNTNERKNTKCEYLSPLKKRKVDEYFPICLVSQDVKKNDKKTEVIKDKEVRKRWDVEGYIVRLPVMLIRYLHLVLNVVMIGFICYAVVYVFVSIQRDIRYKVSNRKLHIKKEIEDARTSYEINKCHPDTRVPAIEELCNKWECTIKNGNGSVGYTRIIAEVFGDVLDGFVRKFSMKSSLIMGFFFFVFLTFGGRRVKK</sequence>
<keyword evidence="4" id="KW-1185">Reference proteome</keyword>
<keyword evidence="1" id="KW-0812">Transmembrane</keyword>
<dbReference type="EMBL" id="JOKQ01000001">
    <property type="protein sequence ID" value="KHN70508.1"/>
    <property type="molecule type" value="Genomic_DNA"/>
</dbReference>